<accession>A0A327NRZ7</accession>
<dbReference type="InterPro" id="IPR011990">
    <property type="entry name" value="TPR-like_helical_dom_sf"/>
</dbReference>
<dbReference type="AlphaFoldDB" id="A0A327NRZ7"/>
<reference evidence="9 10" key="1">
    <citation type="submission" date="2018-06" db="EMBL/GenBank/DDBJ databases">
        <title>Spirosoma sp. HMF3257 Genome sequencing and assembly.</title>
        <authorList>
            <person name="Kang H."/>
            <person name="Cha I."/>
            <person name="Kim H."/>
            <person name="Kang J."/>
            <person name="Joh K."/>
        </authorList>
    </citation>
    <scope>NUCLEOTIDE SEQUENCE [LARGE SCALE GENOMIC DNA]</scope>
    <source>
        <strain evidence="9 10">HMF3257</strain>
    </source>
</reference>
<evidence type="ECO:0000256" key="5">
    <source>
        <dbReference type="ARBA" id="ARBA00023237"/>
    </source>
</evidence>
<protein>
    <submittedName>
        <fullName evidence="9">RagB/SusD family nutrient uptake outer membrane protein</fullName>
    </submittedName>
</protein>
<evidence type="ECO:0000256" key="4">
    <source>
        <dbReference type="ARBA" id="ARBA00023136"/>
    </source>
</evidence>
<feature type="domain" description="SusD-like N-terminal" evidence="8">
    <location>
        <begin position="92"/>
        <end position="205"/>
    </location>
</feature>
<keyword evidence="3 6" id="KW-0732">Signal</keyword>
<dbReference type="InterPro" id="IPR033985">
    <property type="entry name" value="SusD-like_N"/>
</dbReference>
<dbReference type="Gene3D" id="1.25.40.390">
    <property type="match status" value="1"/>
</dbReference>
<evidence type="ECO:0000256" key="2">
    <source>
        <dbReference type="ARBA" id="ARBA00006275"/>
    </source>
</evidence>
<feature type="domain" description="RagB/SusD" evidence="7">
    <location>
        <begin position="369"/>
        <end position="534"/>
    </location>
</feature>
<evidence type="ECO:0000256" key="6">
    <source>
        <dbReference type="SAM" id="SignalP"/>
    </source>
</evidence>
<name>A0A327NRZ7_9BACT</name>
<dbReference type="OrthoDB" id="906516at2"/>
<evidence type="ECO:0000313" key="9">
    <source>
        <dbReference type="EMBL" id="RAI75508.1"/>
    </source>
</evidence>
<dbReference type="Proteomes" id="UP000249016">
    <property type="component" value="Unassembled WGS sequence"/>
</dbReference>
<dbReference type="InterPro" id="IPR012944">
    <property type="entry name" value="SusD_RagB_dom"/>
</dbReference>
<proteinExistence type="inferred from homology"/>
<keyword evidence="10" id="KW-1185">Reference proteome</keyword>
<sequence>MKNIPHLTKWLLGLSLILISQACNESVLDEKPLSFLSPDVTLVSNAGFQSAITALHQGTRELMAPDDANKYWAVHYGTDLGSIGVRDTYLRDYSTQLTPTYAAVDYFWEWGYLTMLPRANQIIDYAQRPTAVWTSDAQKNAVIAEARFFRAYALNLLTNLYGDVPIADRVATEPKIDYERNARKDVLAFAKADLEFASQWLPLTEPQPGRIIKDAADHLLTEVNISLGNYDEAIAAATSVISSGRNQLMTTRFGSAKAQPGDVISDLFKAGNINRSGGNLENLWVIQFEYQTAGGQGSGGGNQWLRHWGVRYFDAKDPSGASGMVLADSLGRGVSFIRPSNHIVYDIWDDPADLRNSPYNIRRKWYYNNPTSKYFKQEVKYHANLDTLYHIFPGFRKVENAIPSASSGQTSNDWPMMRLAETYLLRAEAYLLKGDKQKAAEDINVVRKRANAKPALAAQIDIDYILDERLRELIIEEPRRLTLNRTGKLVERTLKYNGFATTVNSIQPKNGLFPIPQKFIDANFGRKIVQNPGY</sequence>
<dbReference type="RefSeq" id="WP_111344008.1">
    <property type="nucleotide sequence ID" value="NZ_QLII01000001.1"/>
</dbReference>
<dbReference type="GO" id="GO:0009279">
    <property type="term" value="C:cell outer membrane"/>
    <property type="evidence" value="ECO:0007669"/>
    <property type="project" value="UniProtKB-SubCell"/>
</dbReference>
<comment type="caution">
    <text evidence="9">The sequence shown here is derived from an EMBL/GenBank/DDBJ whole genome shotgun (WGS) entry which is preliminary data.</text>
</comment>
<comment type="similarity">
    <text evidence="2">Belongs to the SusD family.</text>
</comment>
<evidence type="ECO:0000256" key="3">
    <source>
        <dbReference type="ARBA" id="ARBA00022729"/>
    </source>
</evidence>
<dbReference type="Pfam" id="PF14322">
    <property type="entry name" value="SusD-like_3"/>
    <property type="match status" value="1"/>
</dbReference>
<evidence type="ECO:0000313" key="10">
    <source>
        <dbReference type="Proteomes" id="UP000249016"/>
    </source>
</evidence>
<keyword evidence="4" id="KW-0472">Membrane</keyword>
<dbReference type="PROSITE" id="PS51257">
    <property type="entry name" value="PROKAR_LIPOPROTEIN"/>
    <property type="match status" value="1"/>
</dbReference>
<dbReference type="SUPFAM" id="SSF48452">
    <property type="entry name" value="TPR-like"/>
    <property type="match status" value="1"/>
</dbReference>
<organism evidence="9 10">
    <name type="scientific">Spirosoma telluris</name>
    <dbReference type="NCBI Taxonomy" id="2183553"/>
    <lineage>
        <taxon>Bacteria</taxon>
        <taxon>Pseudomonadati</taxon>
        <taxon>Bacteroidota</taxon>
        <taxon>Cytophagia</taxon>
        <taxon>Cytophagales</taxon>
        <taxon>Cytophagaceae</taxon>
        <taxon>Spirosoma</taxon>
    </lineage>
</organism>
<evidence type="ECO:0000256" key="1">
    <source>
        <dbReference type="ARBA" id="ARBA00004442"/>
    </source>
</evidence>
<gene>
    <name evidence="9" type="ORF">HMF3257_17480</name>
</gene>
<evidence type="ECO:0000259" key="7">
    <source>
        <dbReference type="Pfam" id="PF07980"/>
    </source>
</evidence>
<dbReference type="EMBL" id="QLII01000001">
    <property type="protein sequence ID" value="RAI75508.1"/>
    <property type="molecule type" value="Genomic_DNA"/>
</dbReference>
<evidence type="ECO:0000259" key="8">
    <source>
        <dbReference type="Pfam" id="PF14322"/>
    </source>
</evidence>
<dbReference type="Pfam" id="PF07980">
    <property type="entry name" value="SusD_RagB"/>
    <property type="match status" value="1"/>
</dbReference>
<feature type="signal peptide" evidence="6">
    <location>
        <begin position="1"/>
        <end position="22"/>
    </location>
</feature>
<comment type="subcellular location">
    <subcellularLocation>
        <location evidence="1">Cell outer membrane</location>
    </subcellularLocation>
</comment>
<feature type="chain" id="PRO_5016459522" evidence="6">
    <location>
        <begin position="23"/>
        <end position="534"/>
    </location>
</feature>
<keyword evidence="5" id="KW-0998">Cell outer membrane</keyword>